<dbReference type="SUPFAM" id="SSF103263">
    <property type="entry name" value="Chorismate synthase, AroC"/>
    <property type="match status" value="1"/>
</dbReference>
<reference evidence="14 15" key="1">
    <citation type="journal article" date="2011" name="J. Bacteriol.">
        <title>Complete genome sequence of seawater bacterium Glaciecola nitratireducens FR1064T.</title>
        <authorList>
            <person name="Bian F."/>
            <person name="Qin Q.L."/>
            <person name="Xie B.B."/>
            <person name="Shu Y.L."/>
            <person name="Zhang X.Y."/>
            <person name="Yu Y."/>
            <person name="Chen B."/>
            <person name="Chen X.L."/>
            <person name="Zhou B.C."/>
            <person name="Zhang Y.Z."/>
        </authorList>
    </citation>
    <scope>NUCLEOTIDE SEQUENCE [LARGE SCALE GENOMIC DNA]</scope>
    <source>
        <strain evidence="15">JCM 12485 / KCTC 12276 / FR1064</strain>
    </source>
</reference>
<keyword evidence="15" id="KW-1185">Reference proteome</keyword>
<dbReference type="InterPro" id="IPR020541">
    <property type="entry name" value="Chorismate_synthase_CS"/>
</dbReference>
<dbReference type="PANTHER" id="PTHR21085">
    <property type="entry name" value="CHORISMATE SYNTHASE"/>
    <property type="match status" value="1"/>
</dbReference>
<keyword evidence="7 12" id="KW-0288">FMN</keyword>
<evidence type="ECO:0000256" key="4">
    <source>
        <dbReference type="ARBA" id="ARBA00013036"/>
    </source>
</evidence>
<dbReference type="PIRSF" id="PIRSF001456">
    <property type="entry name" value="Chorismate_synth"/>
    <property type="match status" value="1"/>
</dbReference>
<dbReference type="AlphaFoldDB" id="G4QKS1"/>
<evidence type="ECO:0000256" key="5">
    <source>
        <dbReference type="ARBA" id="ARBA00022605"/>
    </source>
</evidence>
<dbReference type="EC" id="4.2.3.5" evidence="4 12"/>
<evidence type="ECO:0000256" key="13">
    <source>
        <dbReference type="RuleBase" id="RU000605"/>
    </source>
</evidence>
<feature type="binding site" evidence="12">
    <location>
        <position position="319"/>
    </location>
    <ligand>
        <name>FMN</name>
        <dbReference type="ChEBI" id="CHEBI:58210"/>
    </ligand>
</feature>
<gene>
    <name evidence="12" type="primary">aroC</name>
    <name evidence="14" type="ordered locus">GNIT_2273</name>
</gene>
<comment type="similarity">
    <text evidence="2 12 13">Belongs to the chorismate synthase family.</text>
</comment>
<dbReference type="NCBIfam" id="TIGR00033">
    <property type="entry name" value="aroC"/>
    <property type="match status" value="1"/>
</dbReference>
<proteinExistence type="inferred from homology"/>
<dbReference type="RefSeq" id="WP_014109247.1">
    <property type="nucleotide sequence ID" value="NC_016041.1"/>
</dbReference>
<dbReference type="HOGENOM" id="CLU_034547_0_2_6"/>
<evidence type="ECO:0000313" key="14">
    <source>
        <dbReference type="EMBL" id="AEP30374.1"/>
    </source>
</evidence>
<dbReference type="GO" id="GO:0008652">
    <property type="term" value="P:amino acid biosynthetic process"/>
    <property type="evidence" value="ECO:0007669"/>
    <property type="project" value="UniProtKB-KW"/>
</dbReference>
<keyword evidence="11 12" id="KW-0456">Lyase</keyword>
<dbReference type="EMBL" id="CP003060">
    <property type="protein sequence ID" value="AEP30374.1"/>
    <property type="molecule type" value="Genomic_DNA"/>
</dbReference>
<evidence type="ECO:0000256" key="12">
    <source>
        <dbReference type="HAMAP-Rule" id="MF_00300"/>
    </source>
</evidence>
<feature type="binding site" evidence="12">
    <location>
        <begin position="125"/>
        <end position="127"/>
    </location>
    <ligand>
        <name>FMN</name>
        <dbReference type="ChEBI" id="CHEBI:58210"/>
    </ligand>
</feature>
<dbReference type="GO" id="GO:0009073">
    <property type="term" value="P:aromatic amino acid family biosynthetic process"/>
    <property type="evidence" value="ECO:0007669"/>
    <property type="project" value="UniProtKB-KW"/>
</dbReference>
<dbReference type="GO" id="GO:0010181">
    <property type="term" value="F:FMN binding"/>
    <property type="evidence" value="ECO:0007669"/>
    <property type="project" value="TreeGrafter"/>
</dbReference>
<organism evidence="14 15">
    <name type="scientific">Glaciecola nitratireducens (strain JCM 12485 / KCTC 12276 / FR1064)</name>
    <dbReference type="NCBI Taxonomy" id="1085623"/>
    <lineage>
        <taxon>Bacteria</taxon>
        <taxon>Pseudomonadati</taxon>
        <taxon>Pseudomonadota</taxon>
        <taxon>Gammaproteobacteria</taxon>
        <taxon>Alteromonadales</taxon>
        <taxon>Alteromonadaceae</taxon>
        <taxon>Brumicola</taxon>
    </lineage>
</organism>
<comment type="subunit">
    <text evidence="3 12">Homotetramer.</text>
</comment>
<dbReference type="OrthoDB" id="9771806at2"/>
<evidence type="ECO:0000256" key="9">
    <source>
        <dbReference type="ARBA" id="ARBA00022857"/>
    </source>
</evidence>
<dbReference type="NCBIfam" id="NF003793">
    <property type="entry name" value="PRK05382.1"/>
    <property type="match status" value="1"/>
</dbReference>
<dbReference type="eggNOG" id="COG0082">
    <property type="taxonomic scope" value="Bacteria"/>
</dbReference>
<dbReference type="InterPro" id="IPR000453">
    <property type="entry name" value="Chorismate_synth"/>
</dbReference>
<evidence type="ECO:0000256" key="7">
    <source>
        <dbReference type="ARBA" id="ARBA00022643"/>
    </source>
</evidence>
<evidence type="ECO:0000256" key="10">
    <source>
        <dbReference type="ARBA" id="ARBA00023141"/>
    </source>
</evidence>
<accession>G4QKS1</accession>
<evidence type="ECO:0000256" key="2">
    <source>
        <dbReference type="ARBA" id="ARBA00008014"/>
    </source>
</evidence>
<evidence type="ECO:0000313" key="15">
    <source>
        <dbReference type="Proteomes" id="UP000009282"/>
    </source>
</evidence>
<evidence type="ECO:0000256" key="1">
    <source>
        <dbReference type="ARBA" id="ARBA00005044"/>
    </source>
</evidence>
<dbReference type="PROSITE" id="PS00789">
    <property type="entry name" value="CHORISMATE_SYNTHASE_3"/>
    <property type="match status" value="1"/>
</dbReference>
<dbReference type="FunFam" id="3.60.150.10:FF:000001">
    <property type="entry name" value="Chorismate synthase"/>
    <property type="match status" value="1"/>
</dbReference>
<dbReference type="InterPro" id="IPR035904">
    <property type="entry name" value="Chorismate_synth_AroC_sf"/>
</dbReference>
<feature type="binding site" evidence="12">
    <location>
        <position position="48"/>
    </location>
    <ligand>
        <name>NADP(+)</name>
        <dbReference type="ChEBI" id="CHEBI:58349"/>
    </ligand>
</feature>
<keyword evidence="8 12" id="KW-0274">FAD</keyword>
<dbReference type="KEGG" id="gni:GNIT_2273"/>
<keyword evidence="10 12" id="KW-0057">Aromatic amino acid biosynthesis</keyword>
<feature type="binding site" evidence="12">
    <location>
        <position position="278"/>
    </location>
    <ligand>
        <name>FMN</name>
        <dbReference type="ChEBI" id="CHEBI:58210"/>
    </ligand>
</feature>
<dbReference type="GO" id="GO:0005829">
    <property type="term" value="C:cytosol"/>
    <property type="evidence" value="ECO:0007669"/>
    <property type="project" value="TreeGrafter"/>
</dbReference>
<dbReference type="GO" id="GO:0004107">
    <property type="term" value="F:chorismate synthase activity"/>
    <property type="evidence" value="ECO:0007669"/>
    <property type="project" value="UniProtKB-UniRule"/>
</dbReference>
<dbReference type="Pfam" id="PF01264">
    <property type="entry name" value="Chorismate_synt"/>
    <property type="match status" value="1"/>
</dbReference>
<keyword evidence="6 12" id="KW-0285">Flavoprotein</keyword>
<dbReference type="Gene3D" id="3.60.150.10">
    <property type="entry name" value="Chorismate synthase AroC"/>
    <property type="match status" value="1"/>
</dbReference>
<comment type="cofactor">
    <cofactor evidence="12 13">
        <name>FMNH2</name>
        <dbReference type="ChEBI" id="CHEBI:57618"/>
    </cofactor>
    <text evidence="12 13">Reduced FMN (FMNH(2)).</text>
</comment>
<keyword evidence="9 12" id="KW-0521">NADP</keyword>
<comment type="pathway">
    <text evidence="1 12 13">Metabolic intermediate biosynthesis; chorismate biosynthesis; chorismate from D-erythrose 4-phosphate and phosphoenolpyruvate: step 7/7.</text>
</comment>
<evidence type="ECO:0000256" key="11">
    <source>
        <dbReference type="ARBA" id="ARBA00023239"/>
    </source>
</evidence>
<dbReference type="UniPathway" id="UPA00053">
    <property type="reaction ID" value="UER00090"/>
</dbReference>
<comment type="catalytic activity">
    <reaction evidence="12 13">
        <text>5-O-(1-carboxyvinyl)-3-phosphoshikimate = chorismate + phosphate</text>
        <dbReference type="Rhea" id="RHEA:21020"/>
        <dbReference type="ChEBI" id="CHEBI:29748"/>
        <dbReference type="ChEBI" id="CHEBI:43474"/>
        <dbReference type="ChEBI" id="CHEBI:57701"/>
        <dbReference type="EC" id="4.2.3.5"/>
    </reaction>
</comment>
<dbReference type="Proteomes" id="UP000009282">
    <property type="component" value="Chromosome"/>
</dbReference>
<protein>
    <recommendedName>
        <fullName evidence="4 12">Chorismate synthase</fullName>
        <shortName evidence="12">CS</shortName>
        <ecNumber evidence="4 12">4.2.3.5</ecNumber>
    </recommendedName>
    <alternativeName>
        <fullName evidence="12">5-enolpyruvylshikimate-3-phosphate phospholyase</fullName>
    </alternativeName>
</protein>
<evidence type="ECO:0000256" key="3">
    <source>
        <dbReference type="ARBA" id="ARBA00011881"/>
    </source>
</evidence>
<dbReference type="HAMAP" id="MF_00300">
    <property type="entry name" value="Chorismate_synth"/>
    <property type="match status" value="1"/>
</dbReference>
<keyword evidence="5 12" id="KW-0028">Amino-acid biosynthesis</keyword>
<sequence length="365" mass="39231">MSGNTIGKLFTVTTFGESHGIAIGGVVDGCPPGLELTEEDLQGDLDRRKPGTSKYTTARREDDEVKILSGVFEGKSTGTSIGLLINNKDQRSQDYSKIKDSFRPGHADYTYQQKFGFRDYRGGGRSSARETAVRVAAGGIAKKYLKQQYGIEVRGYISQLGPIKVDKVDHSVTNTNPFFCPDDTKLEALDAYMRDLKKEGNSIGAQVSVSATNVPVGLGEPVFDRLDADIAHAMMGINAVKGVEIGDGFDVVNQKGTEHRDEMSPEGFHTNHAGGILGGISSGQEIIVHMALKPTSSISISGESVDVNGKPADVITKGRHDPCVGIRAVPIAEAMLAIVLMDHLLRHRAQNSLVQSITPVIPAQR</sequence>
<evidence type="ECO:0000256" key="6">
    <source>
        <dbReference type="ARBA" id="ARBA00022630"/>
    </source>
</evidence>
<dbReference type="GO" id="GO:0009423">
    <property type="term" value="P:chorismate biosynthetic process"/>
    <property type="evidence" value="ECO:0007669"/>
    <property type="project" value="UniProtKB-UniRule"/>
</dbReference>
<evidence type="ECO:0000256" key="8">
    <source>
        <dbReference type="ARBA" id="ARBA00022827"/>
    </source>
</evidence>
<dbReference type="PROSITE" id="PS00787">
    <property type="entry name" value="CHORISMATE_SYNTHASE_1"/>
    <property type="match status" value="1"/>
</dbReference>
<feature type="binding site" evidence="12">
    <location>
        <begin position="293"/>
        <end position="297"/>
    </location>
    <ligand>
        <name>FMN</name>
        <dbReference type="ChEBI" id="CHEBI:58210"/>
    </ligand>
</feature>
<feature type="binding site" evidence="12">
    <location>
        <begin position="238"/>
        <end position="239"/>
    </location>
    <ligand>
        <name>FMN</name>
        <dbReference type="ChEBI" id="CHEBI:58210"/>
    </ligand>
</feature>
<feature type="binding site" evidence="12">
    <location>
        <position position="54"/>
    </location>
    <ligand>
        <name>NADP(+)</name>
        <dbReference type="ChEBI" id="CHEBI:58349"/>
    </ligand>
</feature>
<dbReference type="STRING" id="1085623.GNIT_2273"/>
<name>G4QKS1_GLANF</name>
<dbReference type="PANTHER" id="PTHR21085:SF0">
    <property type="entry name" value="CHORISMATE SYNTHASE"/>
    <property type="match status" value="1"/>
</dbReference>
<comment type="function">
    <text evidence="12">Catalyzes the anti-1,4-elimination of the C-3 phosphate and the C-6 proR hydrogen from 5-enolpyruvylshikimate-3-phosphate (EPSP) to yield chorismate, which is the branch point compound that serves as the starting substrate for the three terminal pathways of aromatic amino acid biosynthesis. This reaction introduces a second double bond into the aromatic ring system.</text>
</comment>
<dbReference type="CDD" id="cd07304">
    <property type="entry name" value="Chorismate_synthase"/>
    <property type="match status" value="1"/>
</dbReference>